<evidence type="ECO:0000313" key="3">
    <source>
        <dbReference type="Proteomes" id="UP000467841"/>
    </source>
</evidence>
<evidence type="ECO:0000256" key="1">
    <source>
        <dbReference type="SAM" id="MobiDB-lite"/>
    </source>
</evidence>
<organism evidence="2 3">
    <name type="scientific">Microthlaspi erraticum</name>
    <dbReference type="NCBI Taxonomy" id="1685480"/>
    <lineage>
        <taxon>Eukaryota</taxon>
        <taxon>Viridiplantae</taxon>
        <taxon>Streptophyta</taxon>
        <taxon>Embryophyta</taxon>
        <taxon>Tracheophyta</taxon>
        <taxon>Spermatophyta</taxon>
        <taxon>Magnoliopsida</taxon>
        <taxon>eudicotyledons</taxon>
        <taxon>Gunneridae</taxon>
        <taxon>Pentapetalae</taxon>
        <taxon>rosids</taxon>
        <taxon>malvids</taxon>
        <taxon>Brassicales</taxon>
        <taxon>Brassicaceae</taxon>
        <taxon>Coluteocarpeae</taxon>
        <taxon>Microthlaspi</taxon>
    </lineage>
</organism>
<comment type="caution">
    <text evidence="2">The sequence shown here is derived from an EMBL/GenBank/DDBJ whole genome shotgun (WGS) entry which is preliminary data.</text>
</comment>
<accession>A0A6D2LB36</accession>
<dbReference type="EMBL" id="CACVBM020001928">
    <property type="protein sequence ID" value="CAA7062139.1"/>
    <property type="molecule type" value="Genomic_DNA"/>
</dbReference>
<dbReference type="AlphaFoldDB" id="A0A6D2LB36"/>
<dbReference type="Proteomes" id="UP000467841">
    <property type="component" value="Unassembled WGS sequence"/>
</dbReference>
<gene>
    <name evidence="2" type="ORF">MERR_LOCUS49375</name>
</gene>
<feature type="region of interest" description="Disordered" evidence="1">
    <location>
        <begin position="1"/>
        <end position="50"/>
    </location>
</feature>
<keyword evidence="3" id="KW-1185">Reference proteome</keyword>
<reference evidence="2" key="1">
    <citation type="submission" date="2020-01" db="EMBL/GenBank/DDBJ databases">
        <authorList>
            <person name="Mishra B."/>
        </authorList>
    </citation>
    <scope>NUCLEOTIDE SEQUENCE [LARGE SCALE GENOMIC DNA]</scope>
</reference>
<protein>
    <submittedName>
        <fullName evidence="2">Uncharacterized protein</fullName>
    </submittedName>
</protein>
<feature type="non-terminal residue" evidence="2">
    <location>
        <position position="1"/>
    </location>
</feature>
<evidence type="ECO:0000313" key="2">
    <source>
        <dbReference type="EMBL" id="CAA7062139.1"/>
    </source>
</evidence>
<name>A0A6D2LB36_9BRAS</name>
<feature type="compositionally biased region" description="Low complexity" evidence="1">
    <location>
        <begin position="8"/>
        <end position="32"/>
    </location>
</feature>
<proteinExistence type="predicted"/>
<sequence>VRRTLFLSMGSSPSEPSSESSENSPRSGSYGSLAVEEGRKSLSGAMNYTN</sequence>